<dbReference type="InterPro" id="IPR006143">
    <property type="entry name" value="RND_pump_MFP"/>
</dbReference>
<name>A0AAC9IV25_9BURK</name>
<sequence>MKDKITTILKRAYEEAKQLPNRFKARVEANTNEIHRSYWALPPETRARLRLVIICISILMLGIVIGLFVNVNRPVKLEKSDKSLKVESSGVMELKLPGLNLNPNIYVFSEAVKSDVPVELNMPGRLTFNAEKSKVISARAAGRVERIVAFDGAQVQVGSPVLEMYSPDFISAEQEYLLSSKTTKILEGNKALGDLLSDSRITQDAAANRIRNLGAGDGEIKNLERTGKTQTNLVVRSPIDGVVVKRAVEPGAFANIGDVLATLADPKALWFLGNVYEQDIAKIQKGQTIILRTEAYPDKVFTARANFIAPTIDPDTRALVIRCDVDNPEGLLRPDMFASGKLQVGSSQAVVLPQTAIVRVREMRYVIIKTASDTYKRFAVKGFDLDGKQFAVTEGVEPGMKVLTDGAVLLNDRFAKQEE</sequence>
<dbReference type="NCBIfam" id="TIGR01730">
    <property type="entry name" value="RND_mfp"/>
    <property type="match status" value="1"/>
</dbReference>
<evidence type="ECO:0000256" key="3">
    <source>
        <dbReference type="SAM" id="Phobius"/>
    </source>
</evidence>
<dbReference type="RefSeq" id="WP_011903140.1">
    <property type="nucleotide sequence ID" value="NZ_CP015016.1"/>
</dbReference>
<dbReference type="OMA" id="MIDVPPE"/>
<dbReference type="AlphaFoldDB" id="A0AAC9IV25"/>
<dbReference type="Pfam" id="PF25954">
    <property type="entry name" value="Beta-barrel_RND_2"/>
    <property type="match status" value="1"/>
</dbReference>
<keyword evidence="3" id="KW-0812">Transmembrane</keyword>
<feature type="transmembrane region" description="Helical" evidence="3">
    <location>
        <begin position="51"/>
        <end position="69"/>
    </location>
</feature>
<dbReference type="GO" id="GO:0022857">
    <property type="term" value="F:transmembrane transporter activity"/>
    <property type="evidence" value="ECO:0007669"/>
    <property type="project" value="InterPro"/>
</dbReference>
<organism evidence="6 7">
    <name type="scientific">Polynucleobacter asymbioticus</name>
    <dbReference type="NCBI Taxonomy" id="576611"/>
    <lineage>
        <taxon>Bacteria</taxon>
        <taxon>Pseudomonadati</taxon>
        <taxon>Pseudomonadota</taxon>
        <taxon>Betaproteobacteria</taxon>
        <taxon>Burkholderiales</taxon>
        <taxon>Burkholderiaceae</taxon>
        <taxon>Polynucleobacter</taxon>
    </lineage>
</organism>
<feature type="domain" description="CusB-like barrel-sandwich hybrid" evidence="4">
    <location>
        <begin position="134"/>
        <end position="263"/>
    </location>
</feature>
<protein>
    <submittedName>
        <fullName evidence="6">Efflux transporter periplasmic adaptor subunit</fullName>
    </submittedName>
</protein>
<dbReference type="FunFam" id="2.40.30.170:FF:000010">
    <property type="entry name" value="Efflux RND transporter periplasmic adaptor subunit"/>
    <property type="match status" value="1"/>
</dbReference>
<dbReference type="Proteomes" id="UP000182060">
    <property type="component" value="Chromosome"/>
</dbReference>
<dbReference type="InterPro" id="IPR058790">
    <property type="entry name" value="BSH_CusB"/>
</dbReference>
<dbReference type="InterPro" id="IPR058792">
    <property type="entry name" value="Beta-barrel_RND_2"/>
</dbReference>
<dbReference type="EMBL" id="CP015017">
    <property type="protein sequence ID" value="APC01491.1"/>
    <property type="molecule type" value="Genomic_DNA"/>
</dbReference>
<gene>
    <name evidence="6" type="ORF">AOC25_07620</name>
</gene>
<evidence type="ECO:0000259" key="5">
    <source>
        <dbReference type="Pfam" id="PF25954"/>
    </source>
</evidence>
<dbReference type="Gene3D" id="2.40.30.170">
    <property type="match status" value="1"/>
</dbReference>
<keyword evidence="3" id="KW-0472">Membrane</keyword>
<dbReference type="Pfam" id="PF25919">
    <property type="entry name" value="BSH_CusB"/>
    <property type="match status" value="1"/>
</dbReference>
<dbReference type="SUPFAM" id="SSF111369">
    <property type="entry name" value="HlyD-like secretion proteins"/>
    <property type="match status" value="1"/>
</dbReference>
<dbReference type="Gene3D" id="2.40.420.20">
    <property type="match status" value="1"/>
</dbReference>
<evidence type="ECO:0000313" key="7">
    <source>
        <dbReference type="Proteomes" id="UP000182060"/>
    </source>
</evidence>
<evidence type="ECO:0000256" key="1">
    <source>
        <dbReference type="ARBA" id="ARBA00009477"/>
    </source>
</evidence>
<reference evidence="6" key="1">
    <citation type="journal article" date="2017" name="Appl. Environ. Microbiol.">
        <title>Microdiversification of a pelagic Polynucleobacter species is mainly driven by acquisition of genomic islands from a partially interspecific gene pool.</title>
        <authorList>
            <person name="Hoetzinger M."/>
            <person name="Hahn M.W."/>
            <person name="Jezberova J."/>
            <person name="Schmidt J."/>
            <person name="Koll U."/>
        </authorList>
    </citation>
    <scope>NUCLEOTIDE SEQUENCE</scope>
    <source>
        <strain evidence="6">MWH-RechtKol4</strain>
    </source>
</reference>
<dbReference type="InterPro" id="IPR051909">
    <property type="entry name" value="MFP_Cation_Efflux"/>
</dbReference>
<dbReference type="PANTHER" id="PTHR30097">
    <property type="entry name" value="CATION EFFLUX SYSTEM PROTEIN CUSB"/>
    <property type="match status" value="1"/>
</dbReference>
<comment type="similarity">
    <text evidence="1">Belongs to the membrane fusion protein (MFP) (TC 8.A.1) family.</text>
</comment>
<keyword evidence="3" id="KW-1133">Transmembrane helix</keyword>
<dbReference type="GO" id="GO:0016020">
    <property type="term" value="C:membrane"/>
    <property type="evidence" value="ECO:0007669"/>
    <property type="project" value="InterPro"/>
</dbReference>
<feature type="domain" description="CusB-like beta-barrel" evidence="5">
    <location>
        <begin position="269"/>
        <end position="343"/>
    </location>
</feature>
<keyword evidence="2" id="KW-0813">Transport</keyword>
<accession>A0AAC9IV25</accession>
<evidence type="ECO:0000313" key="6">
    <source>
        <dbReference type="EMBL" id="APC01491.1"/>
    </source>
</evidence>
<proteinExistence type="inferred from homology"/>
<dbReference type="GeneID" id="31481689"/>
<evidence type="ECO:0000256" key="2">
    <source>
        <dbReference type="ARBA" id="ARBA00022448"/>
    </source>
</evidence>
<evidence type="ECO:0000259" key="4">
    <source>
        <dbReference type="Pfam" id="PF25919"/>
    </source>
</evidence>